<comment type="caution">
    <text evidence="1">The sequence shown here is derived from an EMBL/GenBank/DDBJ whole genome shotgun (WGS) entry which is preliminary data.</text>
</comment>
<accession>A0A8H7VBB7</accession>
<evidence type="ECO:0000313" key="2">
    <source>
        <dbReference type="Proteomes" id="UP000646827"/>
    </source>
</evidence>
<dbReference type="Proteomes" id="UP000646827">
    <property type="component" value="Unassembled WGS sequence"/>
</dbReference>
<dbReference type="EMBL" id="JAEPRB010000347">
    <property type="protein sequence ID" value="KAG2216906.1"/>
    <property type="molecule type" value="Genomic_DNA"/>
</dbReference>
<organism evidence="1 2">
    <name type="scientific">Circinella minor</name>
    <dbReference type="NCBI Taxonomy" id="1195481"/>
    <lineage>
        <taxon>Eukaryota</taxon>
        <taxon>Fungi</taxon>
        <taxon>Fungi incertae sedis</taxon>
        <taxon>Mucoromycota</taxon>
        <taxon>Mucoromycotina</taxon>
        <taxon>Mucoromycetes</taxon>
        <taxon>Mucorales</taxon>
        <taxon>Lichtheimiaceae</taxon>
        <taxon>Circinella</taxon>
    </lineage>
</organism>
<keyword evidence="2" id="KW-1185">Reference proteome</keyword>
<dbReference type="OrthoDB" id="2438556at2759"/>
<gene>
    <name evidence="1" type="ORF">INT45_010934</name>
</gene>
<reference evidence="1 2" key="1">
    <citation type="submission" date="2020-12" db="EMBL/GenBank/DDBJ databases">
        <title>Metabolic potential, ecology and presence of endohyphal bacteria is reflected in genomic diversity of Mucoromycotina.</title>
        <authorList>
            <person name="Muszewska A."/>
            <person name="Okrasinska A."/>
            <person name="Steczkiewicz K."/>
            <person name="Drgas O."/>
            <person name="Orlowska M."/>
            <person name="Perlinska-Lenart U."/>
            <person name="Aleksandrzak-Piekarczyk T."/>
            <person name="Szatraj K."/>
            <person name="Zielenkiewicz U."/>
            <person name="Pilsyk S."/>
            <person name="Malc E."/>
            <person name="Mieczkowski P."/>
            <person name="Kruszewska J.S."/>
            <person name="Biernat P."/>
            <person name="Pawlowska J."/>
        </authorList>
    </citation>
    <scope>NUCLEOTIDE SEQUENCE [LARGE SCALE GENOMIC DNA]</scope>
    <source>
        <strain evidence="1 2">CBS 142.35</strain>
    </source>
</reference>
<evidence type="ECO:0000313" key="1">
    <source>
        <dbReference type="EMBL" id="KAG2216906.1"/>
    </source>
</evidence>
<sequence length="141" mass="16411">MLHEEIPVQKSLIMLPRPGAKVLEIWTKEDLMILYNRSIYYHGKRPSSNEKLLRFEPEKQPGQYTHNYYCNKIPEGSTTFTITIQNIVDNQVIISTASFVGTLHEIQDTDENKSTTTYYILENEQQEFHDDDTSIPSLSKE</sequence>
<proteinExistence type="predicted"/>
<protein>
    <submittedName>
        <fullName evidence="1">Uncharacterized protein</fullName>
    </submittedName>
</protein>
<dbReference type="AlphaFoldDB" id="A0A8H7VBB7"/>
<name>A0A8H7VBB7_9FUNG</name>